<gene>
    <name evidence="2" type="ORF">PHAMO_210092</name>
</gene>
<dbReference type="AlphaFoldDB" id="H8FQE3"/>
<keyword evidence="3" id="KW-1185">Reference proteome</keyword>
<dbReference type="STRING" id="1150626.PHAMO_210092"/>
<feature type="region of interest" description="Disordered" evidence="1">
    <location>
        <begin position="1"/>
        <end position="23"/>
    </location>
</feature>
<name>H8FQE3_MAGML</name>
<dbReference type="EMBL" id="CAHP01000014">
    <property type="protein sequence ID" value="CCG40581.1"/>
    <property type="molecule type" value="Genomic_DNA"/>
</dbReference>
<accession>H8FQE3</accession>
<evidence type="ECO:0000256" key="1">
    <source>
        <dbReference type="SAM" id="MobiDB-lite"/>
    </source>
</evidence>
<proteinExistence type="predicted"/>
<evidence type="ECO:0000313" key="2">
    <source>
        <dbReference type="EMBL" id="CCG40581.1"/>
    </source>
</evidence>
<evidence type="ECO:0000313" key="3">
    <source>
        <dbReference type="Proteomes" id="UP000004169"/>
    </source>
</evidence>
<sequence length="57" mass="6171">MSAASDRPARGRAGSSRKSCADQAQTVPLVDKPLCLATQVMFVDLWAKTWSSFSLNL</sequence>
<reference evidence="2 3" key="1">
    <citation type="journal article" date="2012" name="J. Bacteriol.">
        <title>Draft Genome Sequence of the Purple Photosynthetic Bacterium Phaeospirillum molischianum DSM120, a Particularly Versatile Bacterium.</title>
        <authorList>
            <person name="Duquesne K."/>
            <person name="Prima V."/>
            <person name="Ji B."/>
            <person name="Rouy Z."/>
            <person name="Medigue C."/>
            <person name="Talla E."/>
            <person name="Sturgis J.N."/>
        </authorList>
    </citation>
    <scope>NUCLEOTIDE SEQUENCE [LARGE SCALE GENOMIC DNA]</scope>
    <source>
        <strain evidence="3">DSM120</strain>
    </source>
</reference>
<organism evidence="2 3">
    <name type="scientific">Magnetospirillum molischianum DSM 120</name>
    <dbReference type="NCBI Taxonomy" id="1150626"/>
    <lineage>
        <taxon>Bacteria</taxon>
        <taxon>Pseudomonadati</taxon>
        <taxon>Pseudomonadota</taxon>
        <taxon>Alphaproteobacteria</taxon>
        <taxon>Rhodospirillales</taxon>
        <taxon>Rhodospirillaceae</taxon>
        <taxon>Magnetospirillum</taxon>
    </lineage>
</organism>
<comment type="caution">
    <text evidence="2">The sequence shown here is derived from an EMBL/GenBank/DDBJ whole genome shotgun (WGS) entry which is preliminary data.</text>
</comment>
<dbReference type="Proteomes" id="UP000004169">
    <property type="component" value="Unassembled WGS sequence"/>
</dbReference>
<protein>
    <submittedName>
        <fullName evidence="2">Uncharacterized protein</fullName>
    </submittedName>
</protein>